<organism evidence="1 2">
    <name type="scientific">Pedobacter nyackensis</name>
    <dbReference type="NCBI Taxonomy" id="475255"/>
    <lineage>
        <taxon>Bacteria</taxon>
        <taxon>Pseudomonadati</taxon>
        <taxon>Bacteroidota</taxon>
        <taxon>Sphingobacteriia</taxon>
        <taxon>Sphingobacteriales</taxon>
        <taxon>Sphingobacteriaceae</taxon>
        <taxon>Pedobacter</taxon>
    </lineage>
</organism>
<accession>A0A1W2EG54</accession>
<sequence length="123" mass="13714">MYENERAAFGALTELLSEIADYKRKLYPTVNQRAFLIKQTIANAIASHQSNSDNQIGGQKLDSLEKNIADIKSEINTTLIPLFEQLGDQARLKLVIGVMETLDHLQSLIDSKPRLSNVNSDQA</sequence>
<dbReference type="OrthoDB" id="773205at2"/>
<evidence type="ECO:0000313" key="1">
    <source>
        <dbReference type="EMBL" id="SMD08720.1"/>
    </source>
</evidence>
<proteinExistence type="predicted"/>
<keyword evidence="2" id="KW-1185">Reference proteome</keyword>
<evidence type="ECO:0000313" key="2">
    <source>
        <dbReference type="Proteomes" id="UP000192678"/>
    </source>
</evidence>
<dbReference type="STRING" id="475255.SAMN04488101_11259"/>
<reference evidence="1 2" key="1">
    <citation type="submission" date="2017-04" db="EMBL/GenBank/DDBJ databases">
        <authorList>
            <person name="Afonso C.L."/>
            <person name="Miller P.J."/>
            <person name="Scott M.A."/>
            <person name="Spackman E."/>
            <person name="Goraichik I."/>
            <person name="Dimitrov K.M."/>
            <person name="Suarez D.L."/>
            <person name="Swayne D.E."/>
        </authorList>
    </citation>
    <scope>NUCLEOTIDE SEQUENCE [LARGE SCALE GENOMIC DNA]</scope>
    <source>
        <strain evidence="1 2">DSM 19625</strain>
    </source>
</reference>
<name>A0A1W2EG54_9SPHI</name>
<dbReference type="AlphaFoldDB" id="A0A1W2EG54"/>
<gene>
    <name evidence="1" type="ORF">SAMN04488101_11259</name>
</gene>
<dbReference type="EMBL" id="FWYB01000012">
    <property type="protein sequence ID" value="SMD08720.1"/>
    <property type="molecule type" value="Genomic_DNA"/>
</dbReference>
<dbReference type="RefSeq" id="WP_084291072.1">
    <property type="nucleotide sequence ID" value="NZ_FWYB01000012.1"/>
</dbReference>
<dbReference type="Proteomes" id="UP000192678">
    <property type="component" value="Unassembled WGS sequence"/>
</dbReference>
<protein>
    <submittedName>
        <fullName evidence="1">Uncharacterized protein</fullName>
    </submittedName>
</protein>